<accession>A0ABY3SGB1</accession>
<evidence type="ECO:0000256" key="3">
    <source>
        <dbReference type="ARBA" id="ARBA00022692"/>
    </source>
</evidence>
<dbReference type="Pfam" id="PF07694">
    <property type="entry name" value="5TM-5TMR_LYT"/>
    <property type="match status" value="1"/>
</dbReference>
<name>A0ABY3SGB1_9BACL</name>
<evidence type="ECO:0000313" key="9">
    <source>
        <dbReference type="Proteomes" id="UP001649230"/>
    </source>
</evidence>
<evidence type="ECO:0000259" key="7">
    <source>
        <dbReference type="PROSITE" id="PS50883"/>
    </source>
</evidence>
<keyword evidence="9" id="KW-1185">Reference proteome</keyword>
<evidence type="ECO:0000256" key="1">
    <source>
        <dbReference type="ARBA" id="ARBA00004651"/>
    </source>
</evidence>
<feature type="transmembrane region" description="Helical" evidence="6">
    <location>
        <begin position="71"/>
        <end position="93"/>
    </location>
</feature>
<dbReference type="SUPFAM" id="SSF55073">
    <property type="entry name" value="Nucleotide cyclase"/>
    <property type="match status" value="1"/>
</dbReference>
<dbReference type="InterPro" id="IPR043128">
    <property type="entry name" value="Rev_trsase/Diguanyl_cyclase"/>
</dbReference>
<proteinExistence type="predicted"/>
<feature type="transmembrane region" description="Helical" evidence="6">
    <location>
        <begin position="168"/>
        <end position="187"/>
    </location>
</feature>
<dbReference type="SUPFAM" id="SSF141868">
    <property type="entry name" value="EAL domain-like"/>
    <property type="match status" value="1"/>
</dbReference>
<organism evidence="8 9">
    <name type="scientific">Paenibacillus hexagrammi</name>
    <dbReference type="NCBI Taxonomy" id="2908839"/>
    <lineage>
        <taxon>Bacteria</taxon>
        <taxon>Bacillati</taxon>
        <taxon>Bacillota</taxon>
        <taxon>Bacilli</taxon>
        <taxon>Bacillales</taxon>
        <taxon>Paenibacillaceae</taxon>
        <taxon>Paenibacillus</taxon>
    </lineage>
</organism>
<dbReference type="InterPro" id="IPR035919">
    <property type="entry name" value="EAL_sf"/>
</dbReference>
<protein>
    <submittedName>
        <fullName evidence="8">EAL domain-containing protein</fullName>
    </submittedName>
</protein>
<dbReference type="CDD" id="cd01948">
    <property type="entry name" value="EAL"/>
    <property type="match status" value="1"/>
</dbReference>
<dbReference type="InterPro" id="IPR001633">
    <property type="entry name" value="EAL_dom"/>
</dbReference>
<comment type="subcellular location">
    <subcellularLocation>
        <location evidence="1">Cell membrane</location>
        <topology evidence="1">Multi-pass membrane protein</topology>
    </subcellularLocation>
</comment>
<dbReference type="EMBL" id="CP090978">
    <property type="protein sequence ID" value="UJF32480.1"/>
    <property type="molecule type" value="Genomic_DNA"/>
</dbReference>
<feature type="transmembrane region" description="Helical" evidence="6">
    <location>
        <begin position="137"/>
        <end position="156"/>
    </location>
</feature>
<dbReference type="PROSITE" id="PS50883">
    <property type="entry name" value="EAL"/>
    <property type="match status" value="1"/>
</dbReference>
<evidence type="ECO:0000256" key="4">
    <source>
        <dbReference type="ARBA" id="ARBA00022989"/>
    </source>
</evidence>
<sequence>MVVSQTLYHLIRNLGDVVLLIMFMNRLLPVSCHSEKWSKAIACGLTCSMAGILSMLMPIHLPDGIILDMRIVPVALGSFYGGGLAAAICVTAVSAFRLCLSGTGVTPGVIVIVTAAAVGLLFRAIPFPHCRAGQLLFSSALGLILTAGHFGWSFLFQTPMTQLLLSKYVFMYLFLYPLAACTIVYIFQAERTRKTADLFDPSSGIPNKNWLLRRLRKLIEKQVPFHLIAFRIENLRAIHAVHGPEYRQLILQEMSARFSNEQLIHAGNQEFMLCCYDSERILGMDAFMDGIRQRLTKPFLINNKLVYLFSNTSFLPYQGEAAEHFIQKALSTLQETAGECLGESYSEEALLRRYQLQDALYQALSKEQLLLHYQPQFDLQNGRLRGFEALLRWNHPELGPVSPAEFIPIAEETGLIRQIGLWVLEQACLVHLQILPVIGDITMSVNISAVQLSDPFFPDEVNRVLERSGLPPSSIELEITETTLISSFARAERQLQRLESFGVMLALDDFGTGYSSLNYLKSLPLHTLKIDRSFTQGVLNNRESTIMQSIVQLAKQLEYIVIAEGVENEEQLSELKKLKCDVAQGYLLSQPLPSDCLAGFLARLQTNSGEKPQTRVS</sequence>
<feature type="transmembrane region" description="Helical" evidence="6">
    <location>
        <begin position="105"/>
        <end position="125"/>
    </location>
</feature>
<dbReference type="Proteomes" id="UP001649230">
    <property type="component" value="Chromosome"/>
</dbReference>
<dbReference type="PANTHER" id="PTHR33121">
    <property type="entry name" value="CYCLIC DI-GMP PHOSPHODIESTERASE PDEF"/>
    <property type="match status" value="1"/>
</dbReference>
<dbReference type="PANTHER" id="PTHR33121:SF70">
    <property type="entry name" value="SIGNALING PROTEIN YKOW"/>
    <property type="match status" value="1"/>
</dbReference>
<dbReference type="RefSeq" id="WP_235118830.1">
    <property type="nucleotide sequence ID" value="NZ_CP090978.1"/>
</dbReference>
<dbReference type="InterPro" id="IPR011620">
    <property type="entry name" value="Sig_transdc_His_kinase_LytS_TM"/>
</dbReference>
<dbReference type="Pfam" id="PF00563">
    <property type="entry name" value="EAL"/>
    <property type="match status" value="1"/>
</dbReference>
<dbReference type="Gene3D" id="3.20.20.450">
    <property type="entry name" value="EAL domain"/>
    <property type="match status" value="1"/>
</dbReference>
<keyword evidence="5 6" id="KW-0472">Membrane</keyword>
<feature type="transmembrane region" description="Helical" evidence="6">
    <location>
        <begin position="6"/>
        <end position="28"/>
    </location>
</feature>
<keyword evidence="3 6" id="KW-0812">Transmembrane</keyword>
<evidence type="ECO:0000256" key="2">
    <source>
        <dbReference type="ARBA" id="ARBA00022475"/>
    </source>
</evidence>
<dbReference type="InterPro" id="IPR050706">
    <property type="entry name" value="Cyclic-di-GMP_PDE-like"/>
</dbReference>
<feature type="domain" description="EAL" evidence="7">
    <location>
        <begin position="353"/>
        <end position="605"/>
    </location>
</feature>
<evidence type="ECO:0000256" key="5">
    <source>
        <dbReference type="ARBA" id="ARBA00023136"/>
    </source>
</evidence>
<dbReference type="SMART" id="SM00052">
    <property type="entry name" value="EAL"/>
    <property type="match status" value="1"/>
</dbReference>
<gene>
    <name evidence="8" type="ORF">L0M14_22820</name>
</gene>
<reference evidence="8 9" key="1">
    <citation type="journal article" date="2024" name="Int. J. Syst. Evol. Microbiol.">
        <title>Paenibacillus hexagrammi sp. nov., a novel bacterium isolated from the gut content of Hexagrammos agrammus.</title>
        <authorList>
            <person name="Jung H.K."/>
            <person name="Kim D.G."/>
            <person name="Zin H."/>
            <person name="Park J."/>
            <person name="Jung H."/>
            <person name="Kim Y.O."/>
            <person name="Kong H.J."/>
            <person name="Kim J.W."/>
            <person name="Kim Y.S."/>
        </authorList>
    </citation>
    <scope>NUCLEOTIDE SEQUENCE [LARGE SCALE GENOMIC DNA]</scope>
    <source>
        <strain evidence="8 9">YPD9-1</strain>
    </source>
</reference>
<evidence type="ECO:0000256" key="6">
    <source>
        <dbReference type="SAM" id="Phobius"/>
    </source>
</evidence>
<keyword evidence="2" id="KW-1003">Cell membrane</keyword>
<dbReference type="InterPro" id="IPR029787">
    <property type="entry name" value="Nucleotide_cyclase"/>
</dbReference>
<evidence type="ECO:0000313" key="8">
    <source>
        <dbReference type="EMBL" id="UJF32480.1"/>
    </source>
</evidence>
<dbReference type="Gene3D" id="3.30.70.270">
    <property type="match status" value="1"/>
</dbReference>
<keyword evidence="4 6" id="KW-1133">Transmembrane helix</keyword>
<feature type="transmembrane region" description="Helical" evidence="6">
    <location>
        <begin position="40"/>
        <end position="59"/>
    </location>
</feature>